<name>A0ABN2K2P8_9MICO</name>
<sequence length="188" mass="19679">MPDWRPGVGAVVAFTGHAYVCSDRQPARERLETLGCNGFGGATLPAVAMELAGPHGWIDCLDVLLIAHGRGLQAPALRARPDLADHPRAVHARLTRGEVTTFGYADPHRRDVATVGQGPGDLPMIGVEVDEPGRGSRIFADVLDLLPPDLVLASVAPGNARSLRAALRAGFGIIASVQLFVPAAESDG</sequence>
<comment type="caution">
    <text evidence="1">The sequence shown here is derived from an EMBL/GenBank/DDBJ whole genome shotgun (WGS) entry which is preliminary data.</text>
</comment>
<evidence type="ECO:0000313" key="1">
    <source>
        <dbReference type="EMBL" id="GAA1747146.1"/>
    </source>
</evidence>
<evidence type="ECO:0000313" key="2">
    <source>
        <dbReference type="Proteomes" id="UP001501475"/>
    </source>
</evidence>
<gene>
    <name evidence="1" type="ORF">GCM10009810_04680</name>
</gene>
<accession>A0ABN2K2P8</accession>
<dbReference type="Proteomes" id="UP001501475">
    <property type="component" value="Unassembled WGS sequence"/>
</dbReference>
<proteinExistence type="predicted"/>
<reference evidence="1 2" key="1">
    <citation type="journal article" date="2019" name="Int. J. Syst. Evol. Microbiol.">
        <title>The Global Catalogue of Microorganisms (GCM) 10K type strain sequencing project: providing services to taxonomists for standard genome sequencing and annotation.</title>
        <authorList>
            <consortium name="The Broad Institute Genomics Platform"/>
            <consortium name="The Broad Institute Genome Sequencing Center for Infectious Disease"/>
            <person name="Wu L."/>
            <person name="Ma J."/>
        </authorList>
    </citation>
    <scope>NUCLEOTIDE SEQUENCE [LARGE SCALE GENOMIC DNA]</scope>
    <source>
        <strain evidence="1 2">JCM 15591</strain>
    </source>
</reference>
<keyword evidence="2" id="KW-1185">Reference proteome</keyword>
<protein>
    <submittedName>
        <fullName evidence="1">GNAT family N-acetyltransferase</fullName>
    </submittedName>
</protein>
<organism evidence="1 2">
    <name type="scientific">Nostocoides vanveenii</name>
    <dbReference type="NCBI Taxonomy" id="330835"/>
    <lineage>
        <taxon>Bacteria</taxon>
        <taxon>Bacillati</taxon>
        <taxon>Actinomycetota</taxon>
        <taxon>Actinomycetes</taxon>
        <taxon>Micrococcales</taxon>
        <taxon>Intrasporangiaceae</taxon>
        <taxon>Nostocoides</taxon>
    </lineage>
</organism>
<dbReference type="EMBL" id="BAAAPN010000014">
    <property type="protein sequence ID" value="GAA1747146.1"/>
    <property type="molecule type" value="Genomic_DNA"/>
</dbReference>